<keyword evidence="1" id="KW-0732">Signal</keyword>
<reference evidence="3 5" key="2">
    <citation type="submission" date="2021-03" db="EMBL/GenBank/DDBJ databases">
        <title>Genomic Encyclopedia of Type Strains, Phase IV (KMG-IV): sequencing the most valuable type-strain genomes for metagenomic binning, comparative biology and taxonomic classification.</title>
        <authorList>
            <person name="Goeker M."/>
        </authorList>
    </citation>
    <scope>NUCLEOTIDE SEQUENCE [LARGE SCALE GENOMIC DNA]</scope>
    <source>
        <strain evidence="3 5">DSM 40499</strain>
    </source>
</reference>
<dbReference type="RefSeq" id="WP_067316558.1">
    <property type="nucleotide sequence ID" value="NZ_CP016279.1"/>
</dbReference>
<evidence type="ECO:0000313" key="4">
    <source>
        <dbReference type="Proteomes" id="UP000092659"/>
    </source>
</evidence>
<proteinExistence type="predicted"/>
<evidence type="ECO:0000256" key="1">
    <source>
        <dbReference type="SAM" id="SignalP"/>
    </source>
</evidence>
<dbReference type="KEGG" id="sgs:AVL59_46780"/>
<reference evidence="2 4" key="1">
    <citation type="submission" date="2016-06" db="EMBL/GenBank/DDBJ databases">
        <title>Complete genome sequence of Streptomyces griseochromogenes ATCC 14511, the Blasticidin S producer.</title>
        <authorList>
            <person name="Wu L."/>
        </authorList>
    </citation>
    <scope>NUCLEOTIDE SEQUENCE [LARGE SCALE GENOMIC DNA]</scope>
    <source>
        <strain evidence="2 4">ATCC 14511</strain>
    </source>
</reference>
<feature type="signal peptide" evidence="1">
    <location>
        <begin position="1"/>
        <end position="27"/>
    </location>
</feature>
<dbReference type="Proteomes" id="UP000092659">
    <property type="component" value="Chromosome"/>
</dbReference>
<evidence type="ECO:0000313" key="3">
    <source>
        <dbReference type="EMBL" id="MBP2051015.1"/>
    </source>
</evidence>
<gene>
    <name evidence="2" type="ORF">AVL59_46780</name>
    <name evidence="3" type="ORF">J2Z21_003965</name>
</gene>
<protein>
    <recommendedName>
        <fullName evidence="6">Lipoprotein</fullName>
    </recommendedName>
</protein>
<accession>A0A1B1BBD9</accession>
<dbReference type="EMBL" id="CP016279">
    <property type="protein sequence ID" value="ANP56117.1"/>
    <property type="molecule type" value="Genomic_DNA"/>
</dbReference>
<feature type="chain" id="PRO_5008519718" description="Lipoprotein" evidence="1">
    <location>
        <begin position="28"/>
        <end position="92"/>
    </location>
</feature>
<evidence type="ECO:0000313" key="2">
    <source>
        <dbReference type="EMBL" id="ANP56117.1"/>
    </source>
</evidence>
<sequence length="92" mass="9280">MRRFQRAAVVAAAVAGLSALGVCVSFADDYCPPPRITAVANSQANAVAIGGGTAVANSEANAVATYGGGYQYAQPHYAPQEAPYSAPEYGGN</sequence>
<evidence type="ECO:0008006" key="6">
    <source>
        <dbReference type="Google" id="ProtNLM"/>
    </source>
</evidence>
<organism evidence="2 4">
    <name type="scientific">Streptomyces griseochromogenes</name>
    <dbReference type="NCBI Taxonomy" id="68214"/>
    <lineage>
        <taxon>Bacteria</taxon>
        <taxon>Bacillati</taxon>
        <taxon>Actinomycetota</taxon>
        <taxon>Actinomycetes</taxon>
        <taxon>Kitasatosporales</taxon>
        <taxon>Streptomycetaceae</taxon>
        <taxon>Streptomyces</taxon>
    </lineage>
</organism>
<keyword evidence="5" id="KW-1185">Reference proteome</keyword>
<dbReference type="EMBL" id="JAGGLP010000007">
    <property type="protein sequence ID" value="MBP2051015.1"/>
    <property type="molecule type" value="Genomic_DNA"/>
</dbReference>
<dbReference type="Proteomes" id="UP001519309">
    <property type="component" value="Unassembled WGS sequence"/>
</dbReference>
<evidence type="ECO:0000313" key="5">
    <source>
        <dbReference type="Proteomes" id="UP001519309"/>
    </source>
</evidence>
<name>A0A1B1BBD9_9ACTN</name>
<dbReference type="AlphaFoldDB" id="A0A1B1BBD9"/>